<accession>A0A6C0EPL3</accession>
<feature type="transmembrane region" description="Helical" evidence="1">
    <location>
        <begin position="29"/>
        <end position="51"/>
    </location>
</feature>
<evidence type="ECO:0000256" key="1">
    <source>
        <dbReference type="SAM" id="Phobius"/>
    </source>
</evidence>
<sequence length="211" mass="24485">MNDNDVTEKITKSISQFLYKTNIYSKARISTFAICSIALFCGINLCITLFVNNKLNESKKDNNRLNDIIRNIDNNVFSHNIEVMKLYKYSLRALNPKIIYDTYNIKNEIQNLDKKLDTLLDAINHKHRDNFSFIIEDNPLQENAAHFVSSVNECADYNEISTNDLECNELDYNKIVSEDDECYDINELLSECYDNIPCNNSKKITGLLHFL</sequence>
<evidence type="ECO:0000313" key="2">
    <source>
        <dbReference type="EMBL" id="QHT31134.1"/>
    </source>
</evidence>
<dbReference type="AlphaFoldDB" id="A0A6C0EPL3"/>
<organism evidence="2">
    <name type="scientific">viral metagenome</name>
    <dbReference type="NCBI Taxonomy" id="1070528"/>
    <lineage>
        <taxon>unclassified sequences</taxon>
        <taxon>metagenomes</taxon>
        <taxon>organismal metagenomes</taxon>
    </lineage>
</organism>
<keyword evidence="1" id="KW-0812">Transmembrane</keyword>
<protein>
    <submittedName>
        <fullName evidence="2">Uncharacterized protein</fullName>
    </submittedName>
</protein>
<dbReference type="EMBL" id="MN738915">
    <property type="protein sequence ID" value="QHT31134.1"/>
    <property type="molecule type" value="Genomic_DNA"/>
</dbReference>
<keyword evidence="1" id="KW-1133">Transmembrane helix</keyword>
<name>A0A6C0EPL3_9ZZZZ</name>
<reference evidence="2" key="1">
    <citation type="journal article" date="2020" name="Nature">
        <title>Giant virus diversity and host interactions through global metagenomics.</title>
        <authorList>
            <person name="Schulz F."/>
            <person name="Roux S."/>
            <person name="Paez-Espino D."/>
            <person name="Jungbluth S."/>
            <person name="Walsh D.A."/>
            <person name="Denef V.J."/>
            <person name="McMahon K.D."/>
            <person name="Konstantinidis K.T."/>
            <person name="Eloe-Fadrosh E.A."/>
            <person name="Kyrpides N.C."/>
            <person name="Woyke T."/>
        </authorList>
    </citation>
    <scope>NUCLEOTIDE SEQUENCE</scope>
    <source>
        <strain evidence="2">GVMAG-M-3300009155-2</strain>
    </source>
</reference>
<keyword evidence="1" id="KW-0472">Membrane</keyword>
<proteinExistence type="predicted"/>